<reference evidence="2" key="2">
    <citation type="submission" date="2025-09" db="UniProtKB">
        <authorList>
            <consortium name="Ensembl"/>
        </authorList>
    </citation>
    <scope>IDENTIFICATION</scope>
</reference>
<dbReference type="Proteomes" id="UP000694388">
    <property type="component" value="Unplaced"/>
</dbReference>
<name>A0A8C4R859_EPTBU</name>
<evidence type="ECO:0000313" key="3">
    <source>
        <dbReference type="Proteomes" id="UP000694388"/>
    </source>
</evidence>
<reference evidence="2" key="1">
    <citation type="submission" date="2025-08" db="UniProtKB">
        <authorList>
            <consortium name="Ensembl"/>
        </authorList>
    </citation>
    <scope>IDENTIFICATION</scope>
</reference>
<proteinExistence type="predicted"/>
<dbReference type="GeneTree" id="ENSGT00940000153269"/>
<keyword evidence="1" id="KW-0812">Transmembrane</keyword>
<keyword evidence="1" id="KW-0472">Membrane</keyword>
<dbReference type="InterPro" id="IPR051856">
    <property type="entry name" value="CSR-E3_Ligase_Protein"/>
</dbReference>
<dbReference type="PANTHER" id="PTHR21041">
    <property type="entry name" value="DENDRITIC CELL-SPECIFIC TRANSMEMBRANE PROTEIN"/>
    <property type="match status" value="1"/>
</dbReference>
<accession>A0A8C4R859</accession>
<organism evidence="2 3">
    <name type="scientific">Eptatretus burgeri</name>
    <name type="common">Inshore hagfish</name>
    <dbReference type="NCBI Taxonomy" id="7764"/>
    <lineage>
        <taxon>Eukaryota</taxon>
        <taxon>Metazoa</taxon>
        <taxon>Chordata</taxon>
        <taxon>Craniata</taxon>
        <taxon>Vertebrata</taxon>
        <taxon>Cyclostomata</taxon>
        <taxon>Myxini</taxon>
        <taxon>Myxiniformes</taxon>
        <taxon>Myxinidae</taxon>
        <taxon>Eptatretinae</taxon>
        <taxon>Eptatretus</taxon>
    </lineage>
</organism>
<dbReference type="OMA" id="PLESWWQ"/>
<keyword evidence="3" id="KW-1185">Reference proteome</keyword>
<sequence length="200" mass="21982">MRVRKKGRRASAVGTKDEKRGNVVCKYSRLKKRINKHQERAIVQSAAAFTLGLILSFLCFYILTFERGLDVRLAVGVSCSLAVVLSLGMAFSGMFRCLITLVFPSFLTSEGRLVMLTYATILLVCGPLRNIEQNFENTSASLSCGAEVALNQTREIMQRAAAPLLSAVDQLKAIGEKMKDICDKAQSIFRTFGAACSICR</sequence>
<feature type="transmembrane region" description="Helical" evidence="1">
    <location>
        <begin position="41"/>
        <end position="63"/>
    </location>
</feature>
<keyword evidence="1" id="KW-1133">Transmembrane helix</keyword>
<protein>
    <submittedName>
        <fullName evidence="2">Uncharacterized protein</fullName>
    </submittedName>
</protein>
<dbReference type="Ensembl" id="ENSEBUT00000026207.1">
    <property type="protein sequence ID" value="ENSEBUP00000025631.1"/>
    <property type="gene ID" value="ENSEBUG00000015794.1"/>
</dbReference>
<feature type="transmembrane region" description="Helical" evidence="1">
    <location>
        <begin position="75"/>
        <end position="99"/>
    </location>
</feature>
<dbReference type="PANTHER" id="PTHR21041:SF9">
    <property type="entry name" value="DENDRITIC CELL-SPECIFIC TRANSMEMBRANE PROTEIN-LIKE DOMAIN-CONTAINING PROTEIN"/>
    <property type="match status" value="1"/>
</dbReference>
<evidence type="ECO:0000256" key="1">
    <source>
        <dbReference type="SAM" id="Phobius"/>
    </source>
</evidence>
<evidence type="ECO:0000313" key="2">
    <source>
        <dbReference type="Ensembl" id="ENSEBUP00000025631.1"/>
    </source>
</evidence>
<dbReference type="AlphaFoldDB" id="A0A8C4R859"/>